<evidence type="ECO:0000256" key="4">
    <source>
        <dbReference type="ARBA" id="ARBA00022833"/>
    </source>
</evidence>
<dbReference type="EMBL" id="JABEBT010000001">
    <property type="protein sequence ID" value="KAF7640389.1"/>
    <property type="molecule type" value="Genomic_DNA"/>
</dbReference>
<evidence type="ECO:0000313" key="8">
    <source>
        <dbReference type="EMBL" id="KAF7640389.1"/>
    </source>
</evidence>
<dbReference type="InterPro" id="IPR036855">
    <property type="entry name" value="Znf_CCCH_sf"/>
</dbReference>
<keyword evidence="3 5" id="KW-0863">Zinc-finger</keyword>
<dbReference type="InterPro" id="IPR045877">
    <property type="entry name" value="ZFP36-like"/>
</dbReference>
<dbReference type="GO" id="GO:0008270">
    <property type="term" value="F:zinc ion binding"/>
    <property type="evidence" value="ECO:0007669"/>
    <property type="project" value="UniProtKB-KW"/>
</dbReference>
<keyword evidence="2" id="KW-0677">Repeat</keyword>
<reference evidence="8" key="1">
    <citation type="journal article" date="2020" name="Ecol. Evol.">
        <title>Genome structure and content of the rice root-knot nematode (Meloidogyne graminicola).</title>
        <authorList>
            <person name="Phan N.T."/>
            <person name="Danchin E.G.J."/>
            <person name="Klopp C."/>
            <person name="Perfus-Barbeoch L."/>
            <person name="Kozlowski D.K."/>
            <person name="Koutsovoulos G.D."/>
            <person name="Lopez-Roques C."/>
            <person name="Bouchez O."/>
            <person name="Zahm M."/>
            <person name="Besnard G."/>
            <person name="Bellafiore S."/>
        </authorList>
    </citation>
    <scope>NUCLEOTIDE SEQUENCE</scope>
    <source>
        <strain evidence="8">VN-18</strain>
    </source>
</reference>
<dbReference type="GO" id="GO:0010468">
    <property type="term" value="P:regulation of gene expression"/>
    <property type="evidence" value="ECO:0007669"/>
    <property type="project" value="UniProtKB-ARBA"/>
</dbReference>
<evidence type="ECO:0000256" key="2">
    <source>
        <dbReference type="ARBA" id="ARBA00022737"/>
    </source>
</evidence>
<dbReference type="SMART" id="SM00356">
    <property type="entry name" value="ZnF_C3H1"/>
    <property type="match status" value="2"/>
</dbReference>
<keyword evidence="4 5" id="KW-0862">Zinc</keyword>
<feature type="domain" description="C3H1-type" evidence="7">
    <location>
        <begin position="300"/>
        <end position="333"/>
    </location>
</feature>
<keyword evidence="1 5" id="KW-0479">Metal-binding</keyword>
<gene>
    <name evidence="8" type="ORF">Mgra_00000210</name>
</gene>
<dbReference type="SUPFAM" id="SSF90229">
    <property type="entry name" value="CCCH zinc finger"/>
    <property type="match status" value="1"/>
</dbReference>
<dbReference type="AlphaFoldDB" id="A0A8T0A504"/>
<dbReference type="PROSITE" id="PS50103">
    <property type="entry name" value="ZF_C3H1"/>
    <property type="match status" value="2"/>
</dbReference>
<feature type="zinc finger region" description="C3H1-type" evidence="5">
    <location>
        <begin position="300"/>
        <end position="333"/>
    </location>
</feature>
<dbReference type="GO" id="GO:0003729">
    <property type="term" value="F:mRNA binding"/>
    <property type="evidence" value="ECO:0007669"/>
    <property type="project" value="InterPro"/>
</dbReference>
<dbReference type="GO" id="GO:0043186">
    <property type="term" value="C:P granule"/>
    <property type="evidence" value="ECO:0007669"/>
    <property type="project" value="UniProtKB-ARBA"/>
</dbReference>
<dbReference type="FunFam" id="4.10.1000.10:FF:000003">
    <property type="entry name" value="Zinc finger CCCH domain-containing protein"/>
    <property type="match status" value="1"/>
</dbReference>
<sequence length="443" mass="50499">MNSAGFGNNSFICSANFQLIGSSELNSQHLIEQPNSLFDTKNDDDFPTLGGIATNETDKTQTKTIQQKSFANIAAKAPAFKKMQSILKTTNAQTSSLNYPPNLSPSLNLLKIDDTTKNSGLFKFNDFTSEDLNKKFHDKAENNSFAPLLAKSRFDDLFERDPYLNHMRNVQEDVLLQIREISSNENFIIPKYQINEQKTEISTPTETPPPPPSNEWTSVVSRRRKASLNTEYSSHRPSPFTDDGYMEDYSDENESGFTTNGFDYEYNRTDSPSSSIALHSDNGIGEISGGTSHLDNKHIFYRTHICIFWQNWNDGKGPKCRHGEDCFYAHGSKKLRKLNPIYYKTVLCEKFNNGDICPYGENCNFAHGRRELREFRSRASSSSNINANKETKKFFSVAKRYHLRKQRGIQTIQCNASTGMRLDKVKVLKTDENEKTNNKKRQK</sequence>
<evidence type="ECO:0000256" key="6">
    <source>
        <dbReference type="SAM" id="MobiDB-lite"/>
    </source>
</evidence>
<dbReference type="PANTHER" id="PTHR12547">
    <property type="entry name" value="CCCH ZINC FINGER/TIS11-RELATED"/>
    <property type="match status" value="1"/>
</dbReference>
<feature type="region of interest" description="Disordered" evidence="6">
    <location>
        <begin position="198"/>
        <end position="221"/>
    </location>
</feature>
<proteinExistence type="predicted"/>
<evidence type="ECO:0000259" key="7">
    <source>
        <dbReference type="PROSITE" id="PS50103"/>
    </source>
</evidence>
<dbReference type="Gene3D" id="4.10.1000.10">
    <property type="entry name" value="Zinc finger, CCCH-type"/>
    <property type="match status" value="1"/>
</dbReference>
<comment type="caution">
    <text evidence="8">The sequence shown here is derived from an EMBL/GenBank/DDBJ whole genome shotgun (WGS) entry which is preliminary data.</text>
</comment>
<dbReference type="GO" id="GO:0051252">
    <property type="term" value="P:regulation of RNA metabolic process"/>
    <property type="evidence" value="ECO:0007669"/>
    <property type="project" value="UniProtKB-ARBA"/>
</dbReference>
<dbReference type="OrthoDB" id="410307at2759"/>
<evidence type="ECO:0000256" key="5">
    <source>
        <dbReference type="PROSITE-ProRule" id="PRU00723"/>
    </source>
</evidence>
<feature type="zinc finger region" description="C3H1-type" evidence="5">
    <location>
        <begin position="342"/>
        <end position="370"/>
    </location>
</feature>
<dbReference type="Pfam" id="PF00642">
    <property type="entry name" value="zf-CCCH"/>
    <property type="match status" value="1"/>
</dbReference>
<protein>
    <recommendedName>
        <fullName evidence="7">C3H1-type domain-containing protein</fullName>
    </recommendedName>
</protein>
<keyword evidence="9" id="KW-1185">Reference proteome</keyword>
<dbReference type="Proteomes" id="UP000605970">
    <property type="component" value="Unassembled WGS sequence"/>
</dbReference>
<dbReference type="InterPro" id="IPR000571">
    <property type="entry name" value="Znf_CCCH"/>
</dbReference>
<name>A0A8T0A504_9BILA</name>
<organism evidence="8 9">
    <name type="scientific">Meloidogyne graminicola</name>
    <dbReference type="NCBI Taxonomy" id="189291"/>
    <lineage>
        <taxon>Eukaryota</taxon>
        <taxon>Metazoa</taxon>
        <taxon>Ecdysozoa</taxon>
        <taxon>Nematoda</taxon>
        <taxon>Chromadorea</taxon>
        <taxon>Rhabditida</taxon>
        <taxon>Tylenchina</taxon>
        <taxon>Tylenchomorpha</taxon>
        <taxon>Tylenchoidea</taxon>
        <taxon>Meloidogynidae</taxon>
        <taxon>Meloidogyninae</taxon>
        <taxon>Meloidogyne</taxon>
    </lineage>
</organism>
<evidence type="ECO:0000313" key="9">
    <source>
        <dbReference type="Proteomes" id="UP000605970"/>
    </source>
</evidence>
<evidence type="ECO:0000256" key="1">
    <source>
        <dbReference type="ARBA" id="ARBA00022723"/>
    </source>
</evidence>
<accession>A0A8T0A504</accession>
<feature type="domain" description="C3H1-type" evidence="7">
    <location>
        <begin position="342"/>
        <end position="370"/>
    </location>
</feature>
<evidence type="ECO:0000256" key="3">
    <source>
        <dbReference type="ARBA" id="ARBA00022771"/>
    </source>
</evidence>